<evidence type="ECO:0000313" key="2">
    <source>
        <dbReference type="EMBL" id="MDT1975220.1"/>
    </source>
</evidence>
<dbReference type="Proteomes" id="UP001249945">
    <property type="component" value="Unassembled WGS sequence"/>
</dbReference>
<protein>
    <recommendedName>
        <fullName evidence="4">DUF1433 domain-containing protein</fullName>
    </recommendedName>
</protein>
<comment type="caution">
    <text evidence="2">The sequence shown here is derived from an EMBL/GenBank/DDBJ whole genome shotgun (WGS) entry which is preliminary data.</text>
</comment>
<keyword evidence="1" id="KW-0472">Membrane</keyword>
<feature type="transmembrane region" description="Helical" evidence="1">
    <location>
        <begin position="6"/>
        <end position="25"/>
    </location>
</feature>
<evidence type="ECO:0000313" key="3">
    <source>
        <dbReference type="Proteomes" id="UP001249945"/>
    </source>
</evidence>
<dbReference type="EMBL" id="JALRMR010000018">
    <property type="protein sequence ID" value="MDT1975220.1"/>
    <property type="molecule type" value="Genomic_DNA"/>
</dbReference>
<accession>A0AAW8RE67</accession>
<dbReference type="AlphaFoldDB" id="A0AAW8RE67"/>
<keyword evidence="1" id="KW-1133">Transmembrane helix</keyword>
<dbReference type="RefSeq" id="WP_311780936.1">
    <property type="nucleotide sequence ID" value="NZ_JALRMR010000018.1"/>
</dbReference>
<evidence type="ECO:0000256" key="1">
    <source>
        <dbReference type="SAM" id="Phobius"/>
    </source>
</evidence>
<proteinExistence type="predicted"/>
<organism evidence="2 3">
    <name type="scientific">Carnobacterium divergens</name>
    <name type="common">Lactobacillus divergens</name>
    <dbReference type="NCBI Taxonomy" id="2748"/>
    <lineage>
        <taxon>Bacteria</taxon>
        <taxon>Bacillati</taxon>
        <taxon>Bacillota</taxon>
        <taxon>Bacilli</taxon>
        <taxon>Lactobacillales</taxon>
        <taxon>Carnobacteriaceae</taxon>
        <taxon>Carnobacterium</taxon>
    </lineage>
</organism>
<sequence>MKKKWWWVFSLVIILILGIGGGYYMNKNQERNEQQQLLNAEKKIAVFIVQNYDPVSQIDFGKASYSKNTGSWSVNVEINKNKNNLIAFNFDISKNETFITSTSYDSEHFTLTKKTDSTKSIEKTTVNYGGIK</sequence>
<gene>
    <name evidence="2" type="ORF">MX635_12500</name>
</gene>
<name>A0AAW8RE67_CARDV</name>
<keyword evidence="1" id="KW-0812">Transmembrane</keyword>
<evidence type="ECO:0008006" key="4">
    <source>
        <dbReference type="Google" id="ProtNLM"/>
    </source>
</evidence>
<reference evidence="2" key="1">
    <citation type="submission" date="2022-04" db="EMBL/GenBank/DDBJ databases">
        <title>Draft genome sequences of lactic acid bacteria (LAB) strains involved in meat spoilage.</title>
        <authorList>
            <person name="Palevich N."/>
        </authorList>
    </citation>
    <scope>NUCLEOTIDE SEQUENCE</scope>
    <source>
        <strain evidence="2">9-14</strain>
    </source>
</reference>